<dbReference type="Pfam" id="PF08240">
    <property type="entry name" value="ADH_N"/>
    <property type="match status" value="1"/>
</dbReference>
<dbReference type="GO" id="GO:0016491">
    <property type="term" value="F:oxidoreductase activity"/>
    <property type="evidence" value="ECO:0007669"/>
    <property type="project" value="InterPro"/>
</dbReference>
<dbReference type="InterPro" id="IPR036291">
    <property type="entry name" value="NAD(P)-bd_dom_sf"/>
</dbReference>
<dbReference type="Gene3D" id="3.90.180.10">
    <property type="entry name" value="Medium-chain alcohol dehydrogenases, catalytic domain"/>
    <property type="match status" value="1"/>
</dbReference>
<dbReference type="InterPro" id="IPR020843">
    <property type="entry name" value="ER"/>
</dbReference>
<dbReference type="InterPro" id="IPR013154">
    <property type="entry name" value="ADH-like_N"/>
</dbReference>
<dbReference type="InterPro" id="IPR013149">
    <property type="entry name" value="ADH-like_C"/>
</dbReference>
<organism evidence="2 3">
    <name type="scientific">Dulcicalothrix desertica PCC 7102</name>
    <dbReference type="NCBI Taxonomy" id="232991"/>
    <lineage>
        <taxon>Bacteria</taxon>
        <taxon>Bacillati</taxon>
        <taxon>Cyanobacteriota</taxon>
        <taxon>Cyanophyceae</taxon>
        <taxon>Nostocales</taxon>
        <taxon>Calotrichaceae</taxon>
        <taxon>Dulcicalothrix</taxon>
    </lineage>
</organism>
<dbReference type="InterPro" id="IPR011032">
    <property type="entry name" value="GroES-like_sf"/>
</dbReference>
<protein>
    <submittedName>
        <fullName evidence="2">Alcohol dehydrogenase</fullName>
    </submittedName>
</protein>
<proteinExistence type="predicted"/>
<reference evidence="2" key="2">
    <citation type="journal article" date="2019" name="Genome Biol. Evol.">
        <title>Day and night: Metabolic profiles and evolutionary relationships of six axenic non-marine cyanobacteria.</title>
        <authorList>
            <person name="Will S.E."/>
            <person name="Henke P."/>
            <person name="Boedeker C."/>
            <person name="Huang S."/>
            <person name="Brinkmann H."/>
            <person name="Rohde M."/>
            <person name="Jarek M."/>
            <person name="Friedl T."/>
            <person name="Seufert S."/>
            <person name="Schumacher M."/>
            <person name="Overmann J."/>
            <person name="Neumann-Schaal M."/>
            <person name="Petersen J."/>
        </authorList>
    </citation>
    <scope>NUCLEOTIDE SEQUENCE [LARGE SCALE GENOMIC DNA]</scope>
    <source>
        <strain evidence="2">PCC 7102</strain>
    </source>
</reference>
<dbReference type="RefSeq" id="WP_127082296.1">
    <property type="nucleotide sequence ID" value="NZ_RSCL01000009.1"/>
</dbReference>
<accession>A0A433VG30</accession>
<comment type="caution">
    <text evidence="2">The sequence shown here is derived from an EMBL/GenBank/DDBJ whole genome shotgun (WGS) entry which is preliminary data.</text>
</comment>
<dbReference type="InterPro" id="IPR052733">
    <property type="entry name" value="Chloroplast_QOR"/>
</dbReference>
<dbReference type="OrthoDB" id="9792162at2"/>
<dbReference type="SUPFAM" id="SSF51735">
    <property type="entry name" value="NAD(P)-binding Rossmann-fold domains"/>
    <property type="match status" value="1"/>
</dbReference>
<evidence type="ECO:0000259" key="1">
    <source>
        <dbReference type="SMART" id="SM00829"/>
    </source>
</evidence>
<dbReference type="Gene3D" id="3.40.50.720">
    <property type="entry name" value="NAD(P)-binding Rossmann-like Domain"/>
    <property type="match status" value="1"/>
</dbReference>
<sequence>MKAITYNQYGDSEVLKLSDIPKPEPKGNQILIKMMATTVNSADVRLRKADPFLIRLAFGLFHPKKKVLGTVISGIVEQIGNEVTKFKVGDQVFGLNDLTMGTYAEFVLVTETIPLFFKPSNINFEEAAALVFGGHTALHFLKKANITKGQKVLIYGASGSVGTSAVQLAKYYGAEVTAICSQSNIQMLKNLGADHVIDYNTTDLSTLNKDFDVVYETVNKTKVETIAQLTRTNGVLILGAVIIIRINSRNVDSQKT</sequence>
<gene>
    <name evidence="2" type="ORF">DSM106972_038570</name>
</gene>
<feature type="domain" description="Enoyl reductase (ER)" evidence="1">
    <location>
        <begin position="10"/>
        <end position="256"/>
    </location>
</feature>
<dbReference type="SMART" id="SM00829">
    <property type="entry name" value="PKS_ER"/>
    <property type="match status" value="1"/>
</dbReference>
<dbReference type="PANTHER" id="PTHR44013">
    <property type="entry name" value="ZINC-TYPE ALCOHOL DEHYDROGENASE-LIKE PROTEIN C16A3.02C"/>
    <property type="match status" value="1"/>
</dbReference>
<dbReference type="Proteomes" id="UP000271624">
    <property type="component" value="Unassembled WGS sequence"/>
</dbReference>
<dbReference type="SUPFAM" id="SSF50129">
    <property type="entry name" value="GroES-like"/>
    <property type="match status" value="1"/>
</dbReference>
<keyword evidence="3" id="KW-1185">Reference proteome</keyword>
<reference evidence="2" key="1">
    <citation type="submission" date="2018-12" db="EMBL/GenBank/DDBJ databases">
        <authorList>
            <person name="Will S."/>
            <person name="Neumann-Schaal M."/>
            <person name="Henke P."/>
        </authorList>
    </citation>
    <scope>NUCLEOTIDE SEQUENCE</scope>
    <source>
        <strain evidence="2">PCC 7102</strain>
    </source>
</reference>
<dbReference type="CDD" id="cd08267">
    <property type="entry name" value="MDR1"/>
    <property type="match status" value="1"/>
</dbReference>
<dbReference type="PANTHER" id="PTHR44013:SF1">
    <property type="entry name" value="ZINC-TYPE ALCOHOL DEHYDROGENASE-LIKE PROTEIN C16A3.02C"/>
    <property type="match status" value="1"/>
</dbReference>
<evidence type="ECO:0000313" key="3">
    <source>
        <dbReference type="Proteomes" id="UP000271624"/>
    </source>
</evidence>
<evidence type="ECO:0000313" key="2">
    <source>
        <dbReference type="EMBL" id="RUT05036.1"/>
    </source>
</evidence>
<dbReference type="EMBL" id="RSCL01000009">
    <property type="protein sequence ID" value="RUT05036.1"/>
    <property type="molecule type" value="Genomic_DNA"/>
</dbReference>
<dbReference type="AlphaFoldDB" id="A0A433VG30"/>
<dbReference type="Pfam" id="PF00107">
    <property type="entry name" value="ADH_zinc_N"/>
    <property type="match status" value="1"/>
</dbReference>
<name>A0A433VG30_9CYAN</name>